<comment type="caution">
    <text evidence="1">The sequence shown here is derived from an EMBL/GenBank/DDBJ whole genome shotgun (WGS) entry which is preliminary data.</text>
</comment>
<dbReference type="AlphaFoldDB" id="A0A495S9V7"/>
<proteinExistence type="predicted"/>
<dbReference type="EMBL" id="RBXB01000004">
    <property type="protein sequence ID" value="RKS95936.1"/>
    <property type="molecule type" value="Genomic_DNA"/>
</dbReference>
<reference evidence="1 2" key="1">
    <citation type="submission" date="2018-10" db="EMBL/GenBank/DDBJ databases">
        <title>Genomic Encyclopedia of Archaeal and Bacterial Type Strains, Phase II (KMG-II): from individual species to whole genera.</title>
        <authorList>
            <person name="Goeker M."/>
        </authorList>
    </citation>
    <scope>NUCLEOTIDE SEQUENCE [LARGE SCALE GENOMIC DNA]</scope>
    <source>
        <strain evidence="1 2">DSM 14219</strain>
    </source>
</reference>
<dbReference type="Proteomes" id="UP000272428">
    <property type="component" value="Unassembled WGS sequence"/>
</dbReference>
<sequence length="90" mass="10083">MFDLNKISNLGSNNDYYLNPITMKNLKKLSRKEQSKINGGDRNAKILCSWSSQNTPPWNSSQECPSGWVVCVSLNCCYDPNPLLINGCPD</sequence>
<name>A0A495S9V7_9FLAO</name>
<protein>
    <submittedName>
        <fullName evidence="1">Uncharacterized protein</fullName>
    </submittedName>
</protein>
<evidence type="ECO:0000313" key="1">
    <source>
        <dbReference type="EMBL" id="RKS95936.1"/>
    </source>
</evidence>
<dbReference type="InterPro" id="IPR058074">
    <property type="entry name" value="Bacteriocin-like"/>
</dbReference>
<keyword evidence="2" id="KW-1185">Reference proteome</keyword>
<evidence type="ECO:0000313" key="2">
    <source>
        <dbReference type="Proteomes" id="UP000272428"/>
    </source>
</evidence>
<organism evidence="1 2">
    <name type="scientific">Chryseobacterium defluvii</name>
    <dbReference type="NCBI Taxonomy" id="160396"/>
    <lineage>
        <taxon>Bacteria</taxon>
        <taxon>Pseudomonadati</taxon>
        <taxon>Bacteroidota</taxon>
        <taxon>Flavobacteriia</taxon>
        <taxon>Flavobacteriales</taxon>
        <taxon>Weeksellaceae</taxon>
        <taxon>Chryseobacterium group</taxon>
        <taxon>Chryseobacterium</taxon>
    </lineage>
</organism>
<accession>A0A495S9V7</accession>
<gene>
    <name evidence="1" type="ORF">BCF58_3423</name>
</gene>
<dbReference type="NCBIfam" id="NF047798">
    <property type="entry name" value="leader_Chryseo"/>
    <property type="match status" value="1"/>
</dbReference>